<dbReference type="PANTHER" id="PTHR16121:SF2">
    <property type="entry name" value="CAP-SPECIFIC MRNA (NUCLEOSIDE-2'-O-)-METHYLTRANSFERASE 2"/>
    <property type="match status" value="1"/>
</dbReference>
<dbReference type="Pfam" id="PF01728">
    <property type="entry name" value="FtsJ"/>
    <property type="match status" value="1"/>
</dbReference>
<dbReference type="PANTHER" id="PTHR16121">
    <property type="entry name" value="CAP-SPECIFIC MRNA (NUCLEOSIDE-2'-O-)-METHYLTRANSFERASE 1-RELATED"/>
    <property type="match status" value="1"/>
</dbReference>
<dbReference type="InterPro" id="IPR050851">
    <property type="entry name" value="mRNA_Cap_2O-Ribose_MeTrfase"/>
</dbReference>
<dbReference type="GO" id="GO:0004483">
    <property type="term" value="F:methyltransferase cap1 activity"/>
    <property type="evidence" value="ECO:0007669"/>
    <property type="project" value="TreeGrafter"/>
</dbReference>
<sequence length="810" mass="96440">MSFEGNNKILLKDKFEYGKDEDIFQHIQTYDIFLCSFVNNRYPAIYTLYYKMKDNDELNNAQNIIKDIYKTPFKYKSISTAFNLHYSFIYQAIKKKKYKEISIFDNAIDNLEIMLYHSSIYDTKSHIDYNYLYLIEKDAGLPEFDKLKNKLSKYYDTSNYNININKNNICQTLPINNKKYDLVIFGYVIYQYGEKFNEREILHFANIITTLKTLSKGGDYLFRLRGYSKNYIKQIIYLLSKYFGKVSFVKSKLYTIALYVKCENYINLIGDQDYEILINILRKWDKINPDCGDNLNFSKKEIREQYRIKTEYNKQQINDYVTNLFDFDYSSHFNNEFDKFYDEHIIKLNKMKTCNEMIEHTADKLSSDQLLDYYDKNYKNNYGRLIEFSKDYNLPLKPEILTSAKKYQQKVLRETIAIESSSNILLKDYNKGSSFNPSNYKYTEYNYDFPNLLKNKYELNLHKIAIDSREIKYYNEVTEKINIPRYITSYIQTNYHIKVTRAFIKMFELLNSYKLIDLSKDSVKTFHACEAPGHFINATNYYIKLHNKNMKYDWNGNSLNPYNSENKRKYGKNIFGDAYGFLRKYKERWLWGKDDTGDITNVENIKEFQKRFNYTLDLFTSDCGLGAMSKSDFFDQEKRLAILNFAQCLIALLTLKIGGNSVFKIFIPLSESITVSILYLIMKHFNKVYFVKQSAGSPGSSEIYVVALDKTKHLDNKLRDYLYECLKNFNPEHALFPKEIYDSKFLNQVENIGARFAEDQIDTLSRSTFYYDWPETLRDHERYIEEGKKSYAENWIEVNGFEKLDSRLMI</sequence>
<gene>
    <name evidence="2" type="ORF">Indivirus_4_12</name>
</gene>
<accession>A0A1V0SDN8</accession>
<keyword evidence="2" id="KW-0489">Methyltransferase</keyword>
<organism evidence="2">
    <name type="scientific">Indivirus ILV1</name>
    <dbReference type="NCBI Taxonomy" id="1977633"/>
    <lineage>
        <taxon>Viruses</taxon>
        <taxon>Varidnaviria</taxon>
        <taxon>Bamfordvirae</taxon>
        <taxon>Nucleocytoviricota</taxon>
        <taxon>Megaviricetes</taxon>
        <taxon>Imitervirales</taxon>
        <taxon>Mimiviridae</taxon>
        <taxon>Klosneuvirinae</taxon>
        <taxon>Indivirus</taxon>
    </lineage>
</organism>
<evidence type="ECO:0000259" key="1">
    <source>
        <dbReference type="Pfam" id="PF01728"/>
    </source>
</evidence>
<dbReference type="GO" id="GO:0006370">
    <property type="term" value="P:7-methylguanosine mRNA capping"/>
    <property type="evidence" value="ECO:0007669"/>
    <property type="project" value="TreeGrafter"/>
</dbReference>
<dbReference type="EMBL" id="KY684088">
    <property type="protein sequence ID" value="ARF09840.1"/>
    <property type="molecule type" value="Genomic_DNA"/>
</dbReference>
<dbReference type="InterPro" id="IPR002877">
    <property type="entry name" value="RNA_MeTrfase_FtsJ_dom"/>
</dbReference>
<reference evidence="2" key="1">
    <citation type="journal article" date="2017" name="Science">
        <title>Giant viruses with an expanded complement of translation system components.</title>
        <authorList>
            <person name="Schulz F."/>
            <person name="Yutin N."/>
            <person name="Ivanova N.N."/>
            <person name="Ortega D.R."/>
            <person name="Lee T.K."/>
            <person name="Vierheilig J."/>
            <person name="Daims H."/>
            <person name="Horn M."/>
            <person name="Wagner M."/>
            <person name="Jensen G.J."/>
            <person name="Kyrpides N.C."/>
            <person name="Koonin E.V."/>
            <person name="Woyke T."/>
        </authorList>
    </citation>
    <scope>NUCLEOTIDE SEQUENCE</scope>
    <source>
        <strain evidence="2">ILV1</strain>
    </source>
</reference>
<name>A0A1V0SDN8_9VIRU</name>
<proteinExistence type="predicted"/>
<evidence type="ECO:0000313" key="2">
    <source>
        <dbReference type="EMBL" id="ARF09840.1"/>
    </source>
</evidence>
<keyword evidence="2" id="KW-0808">Transferase</keyword>
<feature type="domain" description="Ribosomal RNA methyltransferase FtsJ" evidence="1">
    <location>
        <begin position="499"/>
        <end position="709"/>
    </location>
</feature>
<dbReference type="GO" id="GO:0032259">
    <property type="term" value="P:methylation"/>
    <property type="evidence" value="ECO:0007669"/>
    <property type="project" value="UniProtKB-KW"/>
</dbReference>
<protein>
    <submittedName>
        <fullName evidence="2">FtsJ-like methyltransferase</fullName>
    </submittedName>
</protein>
<dbReference type="Gene3D" id="3.40.50.12760">
    <property type="match status" value="1"/>
</dbReference>